<dbReference type="InterPro" id="IPR013785">
    <property type="entry name" value="Aldolase_TIM"/>
</dbReference>
<proteinExistence type="inferred from homology"/>
<dbReference type="GO" id="GO:0005634">
    <property type="term" value="C:nucleus"/>
    <property type="evidence" value="ECO:0007669"/>
    <property type="project" value="UniProtKB-SubCell"/>
</dbReference>
<keyword evidence="17" id="KW-0539">Nucleus</keyword>
<evidence type="ECO:0000256" key="15">
    <source>
        <dbReference type="ARBA" id="ARBA00023163"/>
    </source>
</evidence>
<evidence type="ECO:0000259" key="21">
    <source>
        <dbReference type="PROSITE" id="PS50888"/>
    </source>
</evidence>
<feature type="region of interest" description="Disordered" evidence="20">
    <location>
        <begin position="370"/>
        <end position="390"/>
    </location>
</feature>
<dbReference type="FunFam" id="3.20.140.10:FF:000006">
    <property type="entry name" value="Nicotinate phosphoribosyltransferase"/>
    <property type="match status" value="1"/>
</dbReference>
<comment type="pathway">
    <text evidence="4">Cofactor biosynthesis; NAD(+) biosynthesis; nicotinate D-ribonucleotide from nicotinate: step 1/1.</text>
</comment>
<feature type="domain" description="BHLH" evidence="21">
    <location>
        <begin position="136"/>
        <end position="185"/>
    </location>
</feature>
<protein>
    <recommendedName>
        <fullName evidence="6">nicotinate phosphoribosyltransferase</fullName>
        <ecNumber evidence="6">6.3.4.21</ecNumber>
    </recommendedName>
</protein>
<evidence type="ECO:0000256" key="4">
    <source>
        <dbReference type="ARBA" id="ARBA00004952"/>
    </source>
</evidence>
<evidence type="ECO:0000313" key="22">
    <source>
        <dbReference type="EMBL" id="RXI07147.1"/>
    </source>
</evidence>
<evidence type="ECO:0000256" key="14">
    <source>
        <dbReference type="ARBA" id="ARBA00023015"/>
    </source>
</evidence>
<comment type="cofactor">
    <cofactor evidence="1">
        <name>Mn(2+)</name>
        <dbReference type="ChEBI" id="CHEBI:29035"/>
    </cofactor>
</comment>
<dbReference type="Pfam" id="PF17767">
    <property type="entry name" value="NAPRTase_N"/>
    <property type="match status" value="1"/>
</dbReference>
<keyword evidence="11" id="KW-0808">Transferase</keyword>
<gene>
    <name evidence="22" type="ORF">DVH24_026283</name>
</gene>
<dbReference type="PROSITE" id="PS50888">
    <property type="entry name" value="BHLH"/>
    <property type="match status" value="1"/>
</dbReference>
<keyword evidence="14" id="KW-0805">Transcription regulation</keyword>
<evidence type="ECO:0000256" key="11">
    <source>
        <dbReference type="ARBA" id="ARBA00022679"/>
    </source>
</evidence>
<accession>A0A498KI72</accession>
<dbReference type="InterPro" id="IPR036638">
    <property type="entry name" value="HLH_DNA-bd_sf"/>
</dbReference>
<keyword evidence="10" id="KW-0328">Glycosyltransferase</keyword>
<comment type="catalytic activity">
    <reaction evidence="19">
        <text>5-phospho-alpha-D-ribose 1-diphosphate + nicotinate + ATP + H2O = nicotinate beta-D-ribonucleotide + ADP + phosphate + diphosphate</text>
        <dbReference type="Rhea" id="RHEA:36163"/>
        <dbReference type="ChEBI" id="CHEBI:15377"/>
        <dbReference type="ChEBI" id="CHEBI:30616"/>
        <dbReference type="ChEBI" id="CHEBI:32544"/>
        <dbReference type="ChEBI" id="CHEBI:33019"/>
        <dbReference type="ChEBI" id="CHEBI:43474"/>
        <dbReference type="ChEBI" id="CHEBI:57502"/>
        <dbReference type="ChEBI" id="CHEBI:58017"/>
        <dbReference type="ChEBI" id="CHEBI:456216"/>
        <dbReference type="EC" id="6.3.4.21"/>
    </reaction>
</comment>
<dbReference type="NCBIfam" id="TIGR01513">
    <property type="entry name" value="NAPRTase_put"/>
    <property type="match status" value="1"/>
</dbReference>
<organism evidence="22 23">
    <name type="scientific">Malus domestica</name>
    <name type="common">Apple</name>
    <name type="synonym">Pyrus malus</name>
    <dbReference type="NCBI Taxonomy" id="3750"/>
    <lineage>
        <taxon>Eukaryota</taxon>
        <taxon>Viridiplantae</taxon>
        <taxon>Streptophyta</taxon>
        <taxon>Embryophyta</taxon>
        <taxon>Tracheophyta</taxon>
        <taxon>Spermatophyta</taxon>
        <taxon>Magnoliopsida</taxon>
        <taxon>eudicotyledons</taxon>
        <taxon>Gunneridae</taxon>
        <taxon>Pentapetalae</taxon>
        <taxon>rosids</taxon>
        <taxon>fabids</taxon>
        <taxon>Rosales</taxon>
        <taxon>Rosaceae</taxon>
        <taxon>Amygdaloideae</taxon>
        <taxon>Maleae</taxon>
        <taxon>Malus</taxon>
    </lineage>
</organism>
<evidence type="ECO:0000256" key="1">
    <source>
        <dbReference type="ARBA" id="ARBA00001936"/>
    </source>
</evidence>
<feature type="compositionally biased region" description="Basic and acidic residues" evidence="20">
    <location>
        <begin position="136"/>
        <end position="148"/>
    </location>
</feature>
<evidence type="ECO:0000256" key="12">
    <source>
        <dbReference type="ARBA" id="ARBA00022723"/>
    </source>
</evidence>
<dbReference type="SUPFAM" id="SSF54675">
    <property type="entry name" value="Nicotinate/Quinolinate PRTase N-terminal domain-like"/>
    <property type="match status" value="1"/>
</dbReference>
<keyword evidence="12" id="KW-0479">Metal-binding</keyword>
<name>A0A498KI72_MALDO</name>
<dbReference type="InterPro" id="IPR006405">
    <property type="entry name" value="Nic_PRibTrfase_pncB"/>
</dbReference>
<evidence type="ECO:0000256" key="6">
    <source>
        <dbReference type="ARBA" id="ARBA00013236"/>
    </source>
</evidence>
<dbReference type="SMART" id="SM00353">
    <property type="entry name" value="HLH"/>
    <property type="match status" value="1"/>
</dbReference>
<dbReference type="InterPro" id="IPR007229">
    <property type="entry name" value="Nic_PRibTrfase-Fam"/>
</dbReference>
<keyword evidence="9" id="KW-0662">Pyridine nucleotide biosynthesis</keyword>
<dbReference type="PANTHER" id="PTHR11098">
    <property type="entry name" value="NICOTINATE PHOSPHORIBOSYLTRANSFERASE"/>
    <property type="match status" value="1"/>
</dbReference>
<dbReference type="EC" id="6.3.4.21" evidence="6"/>
<keyword evidence="16" id="KW-0464">Manganese</keyword>
<dbReference type="EMBL" id="RDQH01000328">
    <property type="protein sequence ID" value="RXI07147.1"/>
    <property type="molecule type" value="Genomic_DNA"/>
</dbReference>
<comment type="cofactor">
    <cofactor evidence="2">
        <name>Mg(2+)</name>
        <dbReference type="ChEBI" id="CHEBI:18420"/>
    </cofactor>
</comment>
<dbReference type="CDD" id="cd11445">
    <property type="entry name" value="bHLH_AtPIF_like"/>
    <property type="match status" value="1"/>
</dbReference>
<dbReference type="GO" id="GO:0046872">
    <property type="term" value="F:metal ion binding"/>
    <property type="evidence" value="ECO:0007669"/>
    <property type="project" value="UniProtKB-KW"/>
</dbReference>
<dbReference type="Pfam" id="PF00010">
    <property type="entry name" value="HLH"/>
    <property type="match status" value="1"/>
</dbReference>
<dbReference type="InterPro" id="IPR040727">
    <property type="entry name" value="NAPRTase_N"/>
</dbReference>
<evidence type="ECO:0000256" key="20">
    <source>
        <dbReference type="SAM" id="MobiDB-lite"/>
    </source>
</evidence>
<evidence type="ECO:0000256" key="8">
    <source>
        <dbReference type="ARBA" id="ARBA00022598"/>
    </source>
</evidence>
<evidence type="ECO:0000256" key="18">
    <source>
        <dbReference type="ARBA" id="ARBA00023426"/>
    </source>
</evidence>
<comment type="similarity">
    <text evidence="5">Belongs to the NAPRTase family.</text>
</comment>
<dbReference type="Pfam" id="PF17956">
    <property type="entry name" value="NAPRTase_C"/>
    <property type="match status" value="1"/>
</dbReference>
<evidence type="ECO:0000256" key="10">
    <source>
        <dbReference type="ARBA" id="ARBA00022676"/>
    </source>
</evidence>
<dbReference type="Gene3D" id="3.20.140.10">
    <property type="entry name" value="nicotinate phosphoribosyltransferase"/>
    <property type="match status" value="2"/>
</dbReference>
<keyword evidence="7" id="KW-0597">Phosphoprotein</keyword>
<evidence type="ECO:0000256" key="17">
    <source>
        <dbReference type="ARBA" id="ARBA00023242"/>
    </source>
</evidence>
<evidence type="ECO:0000256" key="16">
    <source>
        <dbReference type="ARBA" id="ARBA00023211"/>
    </source>
</evidence>
<dbReference type="FunFam" id="3.20.140.10:FF:000002">
    <property type="entry name" value="Nicotinate phosphoribosyltransferase"/>
    <property type="match status" value="1"/>
</dbReference>
<dbReference type="Gene3D" id="3.20.20.70">
    <property type="entry name" value="Aldolase class I"/>
    <property type="match status" value="1"/>
</dbReference>
<sequence>MGDTYECDHYYKNATCSSSPPAAPPHSAADDMSLFLQQILVRSSTSLASGKAPQSLFSSSPSVGALLPGNLDRPCHSGFLGDGIPAVDSFAAFVSGHPNEASENEADEDDCESEEGLEAFVEARPGGGRSSSKRSRAAEVHNLSEKRRRSRINEKMKALQNLIPNSNKTDKASMLDEAIEYLKQLQLQVQMLSMRNGMSLHPLYLPGTLQPVQLSQMRMELGEENRPLHLDMTGTLHMNLESSTQNLFNLSNQCTAANESYVPDMSNVVNSETSFVLEPSIQSHLGPFQLPASSQEICRDDLLQHQKIDVNHSEMNLSVTATVSLPFAQVSDPKSTFDTCIIGRDRQEVGLLRSIEQNFHIDRRRRSKRKLSNTKMAAKSNGPIDTGRVIPGPTNPMVTPLLTDLYQFTMAYAYWKAGKHNERAVFDLYFRKNPFGGEYTIFAGLEECIRFIANFKLTEDEIAFVRESLSSSCEDGFYDYLRGVDCLGVEVYAIAEGTVVFPKVPLIRVEGPIAVVQLLETPFLNLVNYASLVATNAARHRFVAGESKNLLEFGLRRAQGPDGGIAASRYCYLGGFHATSNVAAGKLFGIPLRGTHSHAFVSSFVSPDEIIDKTLRSSDGQSTCEDFVSLVQTWLSKIKWSKSLNGTFGETNQSELAAFTSYALAFPSNFLALVDTYDVMRSGIPNYCAVALALNDLGYKASGIRLDSGDLAYLSCEARKIFRIIEKEFGVPEFGKTNITASNDLNEETLDALNKQGHEVDSFGIGTYVVTCYAQAALGCVFKLVEINNEPRIKLSEDVTKVSIPCKKRSYRLYGKEGYPLVDIMTGENEPPPKVGERILCRHPFNESKRAYVVPQRVEELMKCFWPGSPGGVREDLPPLKDIRERCITQLKKMRPDHMRKLNPTPYKVSVSAKLYEFIHFLWLNEAPVGELQ</sequence>
<dbReference type="SUPFAM" id="SSF47459">
    <property type="entry name" value="HLH, helix-loop-helix DNA-binding domain"/>
    <property type="match status" value="1"/>
</dbReference>
<keyword evidence="23" id="KW-1185">Reference proteome</keyword>
<dbReference type="FunFam" id="3.20.20.70:FF:000227">
    <property type="entry name" value="Nicotinate phosphoribosyltransferase"/>
    <property type="match status" value="1"/>
</dbReference>
<dbReference type="InterPro" id="IPR041619">
    <property type="entry name" value="NAPRTase_C"/>
</dbReference>
<dbReference type="SUPFAM" id="SSF51690">
    <property type="entry name" value="Nicotinate/Quinolinate PRTase C-terminal domain-like"/>
    <property type="match status" value="1"/>
</dbReference>
<dbReference type="FunFam" id="3.20.20.70:FF:000155">
    <property type="entry name" value="Nicotinate phosphoribosyltransferase"/>
    <property type="match status" value="1"/>
</dbReference>
<dbReference type="GO" id="GO:0016757">
    <property type="term" value="F:glycosyltransferase activity"/>
    <property type="evidence" value="ECO:0007669"/>
    <property type="project" value="UniProtKB-KW"/>
</dbReference>
<evidence type="ECO:0000256" key="5">
    <source>
        <dbReference type="ARBA" id="ARBA00010897"/>
    </source>
</evidence>
<comment type="subcellular location">
    <subcellularLocation>
        <location evidence="3">Nucleus</location>
    </subcellularLocation>
</comment>
<dbReference type="GO" id="GO:0004516">
    <property type="term" value="F:nicotinate phosphoribosyltransferase activity"/>
    <property type="evidence" value="ECO:0007669"/>
    <property type="project" value="UniProtKB-EC"/>
</dbReference>
<feature type="region of interest" description="Disordered" evidence="20">
    <location>
        <begin position="122"/>
        <end position="148"/>
    </location>
</feature>
<evidence type="ECO:0000256" key="9">
    <source>
        <dbReference type="ARBA" id="ARBA00022642"/>
    </source>
</evidence>
<dbReference type="GO" id="GO:0046983">
    <property type="term" value="F:protein dimerization activity"/>
    <property type="evidence" value="ECO:0007669"/>
    <property type="project" value="InterPro"/>
</dbReference>
<keyword evidence="13" id="KW-0460">Magnesium</keyword>
<dbReference type="Gene3D" id="4.10.280.10">
    <property type="entry name" value="Helix-loop-helix DNA-binding domain"/>
    <property type="match status" value="1"/>
</dbReference>
<dbReference type="PANTHER" id="PTHR11098:SF1">
    <property type="entry name" value="NICOTINATE PHOSPHORIBOSYLTRANSFERASE"/>
    <property type="match status" value="1"/>
</dbReference>
<dbReference type="STRING" id="3750.A0A498KI72"/>
<comment type="caution">
    <text evidence="22">The sequence shown here is derived from an EMBL/GenBank/DDBJ whole genome shotgun (WGS) entry which is preliminary data.</text>
</comment>
<dbReference type="UniPathway" id="UPA00253">
    <property type="reaction ID" value="UER00457"/>
</dbReference>
<evidence type="ECO:0000313" key="23">
    <source>
        <dbReference type="Proteomes" id="UP000290289"/>
    </source>
</evidence>
<evidence type="ECO:0000256" key="2">
    <source>
        <dbReference type="ARBA" id="ARBA00001946"/>
    </source>
</evidence>
<evidence type="ECO:0000256" key="19">
    <source>
        <dbReference type="ARBA" id="ARBA00048668"/>
    </source>
</evidence>
<dbReference type="Proteomes" id="UP000290289">
    <property type="component" value="Chromosome 2"/>
</dbReference>
<dbReference type="InterPro" id="IPR036068">
    <property type="entry name" value="Nicotinate_pribotase-like_C"/>
</dbReference>
<evidence type="ECO:0000256" key="13">
    <source>
        <dbReference type="ARBA" id="ARBA00022842"/>
    </source>
</evidence>
<evidence type="ECO:0000256" key="3">
    <source>
        <dbReference type="ARBA" id="ARBA00004123"/>
    </source>
</evidence>
<dbReference type="CDD" id="cd01570">
    <property type="entry name" value="NAPRTase_A"/>
    <property type="match status" value="1"/>
</dbReference>
<dbReference type="InterPro" id="IPR011598">
    <property type="entry name" value="bHLH_dom"/>
</dbReference>
<dbReference type="InterPro" id="IPR047265">
    <property type="entry name" value="PIF1-like_bHLH"/>
</dbReference>
<keyword evidence="15" id="KW-0804">Transcription</keyword>
<dbReference type="AlphaFoldDB" id="A0A498KI72"/>
<comment type="function">
    <text evidence="18">Catalyzes the first step in the biosynthesis of NAD from nicotinic acid, the ATP-dependent synthesis of beta-nicotinate D-ribonucleotide from nicotinate and 5-phospho-D-ribose 1-phosphate. Helps prevent cellular oxidative stress via its role in NAD biosynthesis.</text>
</comment>
<dbReference type="GO" id="GO:0005829">
    <property type="term" value="C:cytosol"/>
    <property type="evidence" value="ECO:0007669"/>
    <property type="project" value="TreeGrafter"/>
</dbReference>
<evidence type="ECO:0000256" key="7">
    <source>
        <dbReference type="ARBA" id="ARBA00022553"/>
    </source>
</evidence>
<keyword evidence="8" id="KW-0436">Ligase</keyword>
<reference evidence="22 23" key="1">
    <citation type="submission" date="2018-10" db="EMBL/GenBank/DDBJ databases">
        <title>A high-quality apple genome assembly.</title>
        <authorList>
            <person name="Hu J."/>
        </authorList>
    </citation>
    <scope>NUCLEOTIDE SEQUENCE [LARGE SCALE GENOMIC DNA]</scope>
    <source>
        <strain evidence="23">cv. HFTH1</strain>
        <tissue evidence="22">Young leaf</tissue>
    </source>
</reference>
<dbReference type="FunFam" id="4.10.280.10:FF:000004">
    <property type="entry name" value="Basic helix-loop-helix transcription factor"/>
    <property type="match status" value="1"/>
</dbReference>
<dbReference type="GO" id="GO:0034355">
    <property type="term" value="P:NAD+ biosynthetic process via the salvage pathway"/>
    <property type="evidence" value="ECO:0007669"/>
    <property type="project" value="TreeGrafter"/>
</dbReference>